<evidence type="ECO:0000256" key="16">
    <source>
        <dbReference type="ARBA" id="ARBA00048605"/>
    </source>
</evidence>
<dbReference type="GO" id="GO:0005789">
    <property type="term" value="C:endoplasmic reticulum membrane"/>
    <property type="evidence" value="ECO:0007669"/>
    <property type="project" value="UniProtKB-SubCell"/>
</dbReference>
<dbReference type="InterPro" id="IPR036026">
    <property type="entry name" value="Seven-hairpin_glycosidases"/>
</dbReference>
<evidence type="ECO:0000256" key="19">
    <source>
        <dbReference type="PIRSR" id="PIRSR601382-2"/>
    </source>
</evidence>
<keyword evidence="9 19" id="KW-0106">Calcium</keyword>
<evidence type="ECO:0000256" key="5">
    <source>
        <dbReference type="ARBA" id="ARBA00022692"/>
    </source>
</evidence>
<dbReference type="Proteomes" id="UP000024635">
    <property type="component" value="Unassembled WGS sequence"/>
</dbReference>
<keyword evidence="25" id="KW-1185">Reference proteome</keyword>
<feature type="region of interest" description="Disordered" evidence="22">
    <location>
        <begin position="171"/>
        <end position="191"/>
    </location>
</feature>
<comment type="similarity">
    <text evidence="4 21">Belongs to the glycosyl hydrolase 47 family.</text>
</comment>
<evidence type="ECO:0000256" key="17">
    <source>
        <dbReference type="ARBA" id="ARBA00053655"/>
    </source>
</evidence>
<evidence type="ECO:0000256" key="1">
    <source>
        <dbReference type="ARBA" id="ARBA00001913"/>
    </source>
</evidence>
<organism evidence="24 25">
    <name type="scientific">Ancylostoma ceylanicum</name>
    <dbReference type="NCBI Taxonomy" id="53326"/>
    <lineage>
        <taxon>Eukaryota</taxon>
        <taxon>Metazoa</taxon>
        <taxon>Ecdysozoa</taxon>
        <taxon>Nematoda</taxon>
        <taxon>Chromadorea</taxon>
        <taxon>Rhabditida</taxon>
        <taxon>Rhabditina</taxon>
        <taxon>Rhabditomorpha</taxon>
        <taxon>Strongyloidea</taxon>
        <taxon>Ancylostomatidae</taxon>
        <taxon>Ancylostomatinae</taxon>
        <taxon>Ancylostoma</taxon>
    </lineage>
</organism>
<comment type="catalytic activity">
    <reaction evidence="15">
        <text>N(4)-(alpha-D-Man-(1-&gt;2)-alpha-D-Man-(1-&gt;2)-alpha-D-Man-(1-&gt;3)-[alpha-D-Man-(1-&gt;3)-[alpha-D-Man-(1-&gt;2)-alpha-D-Man-(1-&gt;6)]-alpha-D-Man-(1-&gt;6)]-beta-D-Man-(1-&gt;4)-beta-D-GlcNAc-(1-&gt;4)-beta-D-GlcNAc)-L-asparaginyl-[protein] (N-glucan mannose isomer 8A1,2,3B1,3) + 3 H2O = N(4)-(alpha-D-Man-(1-&gt;3)-[alpha-D-Man-(1-&gt;3)-[alpha-D-Man-(1-&gt;6)]-alpha-D-Man-(1-&gt;6)]-beta-D-Man-(1-&gt;4)-beta-D-GlcNAc-(1-&gt;4)-beta-D-GlcNAc)-L-asparaginyl-[protein] (N-glucan mannose isomer 5A1,2) + 3 beta-D-mannose</text>
        <dbReference type="Rhea" id="RHEA:56028"/>
        <dbReference type="Rhea" id="RHEA-COMP:14358"/>
        <dbReference type="Rhea" id="RHEA-COMP:14367"/>
        <dbReference type="ChEBI" id="CHEBI:15377"/>
        <dbReference type="ChEBI" id="CHEBI:28563"/>
        <dbReference type="ChEBI" id="CHEBI:59087"/>
        <dbReference type="ChEBI" id="CHEBI:60628"/>
        <dbReference type="EC" id="3.2.1.113"/>
    </reaction>
</comment>
<evidence type="ECO:0000256" key="12">
    <source>
        <dbReference type="ARBA" id="ARBA00023136"/>
    </source>
</evidence>
<evidence type="ECO:0000256" key="13">
    <source>
        <dbReference type="ARBA" id="ARBA00023157"/>
    </source>
</evidence>
<keyword evidence="8" id="KW-0256">Endoplasmic reticulum</keyword>
<dbReference type="FunFam" id="1.50.10.10:FF:000010">
    <property type="entry name" value="alpha-1,2-Mannosidase"/>
    <property type="match status" value="1"/>
</dbReference>
<dbReference type="InterPro" id="IPR012341">
    <property type="entry name" value="6hp_glycosidase-like_sf"/>
</dbReference>
<evidence type="ECO:0000313" key="25">
    <source>
        <dbReference type="Proteomes" id="UP000024635"/>
    </source>
</evidence>
<comment type="catalytic activity">
    <reaction evidence="16">
        <text>N(4)-(alpha-D-Man-(1-&gt;2)-alpha-D-Man-(1-&gt;2)-alpha-D-Man-(1-&gt;3)-[alpha-D-Man-(1-&gt;2)-alpha-D-Man-(1-&gt;3)-[alpha-D-Man-(1-&gt;2)-alpha-D-Man-(1-&gt;6)]-alpha-D-Man-(1-&gt;6)]-beta-D-Man-(1-&gt;4)-beta-D-GlcNAc-(1-&gt;4)-beta-D-GlcNAc)-L-asparaginyl-[protein] (N-glucan mannose isomer 9A1,2,3B1,2,3) + 4 H2O = N(4)-(alpha-D-Man-(1-&gt;3)-[alpha-D-Man-(1-&gt;3)-[alpha-D-Man-(1-&gt;6)]-alpha-D-Man-(1-&gt;6)]-beta-D-Man-(1-&gt;4)-beta-D-GlcNAc-(1-&gt;4)-beta-D-GlcNAc)-L-asparaginyl-[protein] (N-glucan mannose isomer 5A1,2) + 4 beta-D-mannose</text>
        <dbReference type="Rhea" id="RHEA:56008"/>
        <dbReference type="Rhea" id="RHEA-COMP:14356"/>
        <dbReference type="Rhea" id="RHEA-COMP:14367"/>
        <dbReference type="ChEBI" id="CHEBI:15377"/>
        <dbReference type="ChEBI" id="CHEBI:28563"/>
        <dbReference type="ChEBI" id="CHEBI:59087"/>
        <dbReference type="ChEBI" id="CHEBI:139493"/>
        <dbReference type="EC" id="3.2.1.113"/>
    </reaction>
</comment>
<comment type="pathway">
    <text evidence="3">Protein modification; protein glycosylation.</text>
</comment>
<comment type="cofactor">
    <cofactor evidence="1 19">
        <name>Ca(2+)</name>
        <dbReference type="ChEBI" id="CHEBI:29108"/>
    </cofactor>
</comment>
<keyword evidence="5 23" id="KW-0812">Transmembrane</keyword>
<keyword evidence="11 23" id="KW-1133">Transmembrane helix</keyword>
<dbReference type="GO" id="GO:0005975">
    <property type="term" value="P:carbohydrate metabolic process"/>
    <property type="evidence" value="ECO:0007669"/>
    <property type="project" value="InterPro"/>
</dbReference>
<dbReference type="InterPro" id="IPR050749">
    <property type="entry name" value="Glycosyl_Hydrolase_47"/>
</dbReference>
<dbReference type="SUPFAM" id="SSF48225">
    <property type="entry name" value="Seven-hairpin glycosidases"/>
    <property type="match status" value="1"/>
</dbReference>
<evidence type="ECO:0000256" key="9">
    <source>
        <dbReference type="ARBA" id="ARBA00022837"/>
    </source>
</evidence>
<dbReference type="GO" id="GO:0004571">
    <property type="term" value="F:mannosyl-oligosaccharide 1,2-alpha-mannosidase activity"/>
    <property type="evidence" value="ECO:0007669"/>
    <property type="project" value="UniProtKB-EC"/>
</dbReference>
<evidence type="ECO:0000256" key="22">
    <source>
        <dbReference type="SAM" id="MobiDB-lite"/>
    </source>
</evidence>
<keyword evidence="10" id="KW-0735">Signal-anchor</keyword>
<dbReference type="EMBL" id="JARK01001343">
    <property type="protein sequence ID" value="EYC28421.1"/>
    <property type="molecule type" value="Genomic_DNA"/>
</dbReference>
<evidence type="ECO:0000256" key="10">
    <source>
        <dbReference type="ARBA" id="ARBA00022968"/>
    </source>
</evidence>
<feature type="active site" evidence="18">
    <location>
        <position position="546"/>
    </location>
</feature>
<evidence type="ECO:0000256" key="6">
    <source>
        <dbReference type="ARBA" id="ARBA00022723"/>
    </source>
</evidence>
<feature type="disulfide bond" evidence="20">
    <location>
        <begin position="476"/>
        <end position="505"/>
    </location>
</feature>
<evidence type="ECO:0000256" key="4">
    <source>
        <dbReference type="ARBA" id="ARBA00007658"/>
    </source>
</evidence>
<dbReference type="Gene3D" id="1.50.10.10">
    <property type="match status" value="1"/>
</dbReference>
<dbReference type="OrthoDB" id="8118055at2759"/>
<evidence type="ECO:0000256" key="3">
    <source>
        <dbReference type="ARBA" id="ARBA00004922"/>
    </source>
</evidence>
<dbReference type="InterPro" id="IPR001382">
    <property type="entry name" value="Glyco_hydro_47"/>
</dbReference>
<keyword evidence="6 19" id="KW-0479">Metal-binding</keyword>
<feature type="transmembrane region" description="Helical" evidence="23">
    <location>
        <begin position="128"/>
        <end position="149"/>
    </location>
</feature>
<keyword evidence="14 21" id="KW-0326">Glycosidase</keyword>
<dbReference type="PANTHER" id="PTHR11742:SF55">
    <property type="entry name" value="ENDOPLASMIC RETICULUM MANNOSYL-OLIGOSACCHARIDE 1,2-ALPHA-MANNOSIDASE"/>
    <property type="match status" value="1"/>
</dbReference>
<comment type="subcellular location">
    <subcellularLocation>
        <location evidence="2">Endoplasmic reticulum membrane</location>
        <topology evidence="2">Single-pass type II membrane protein</topology>
    </subcellularLocation>
</comment>
<evidence type="ECO:0000256" key="18">
    <source>
        <dbReference type="PIRSR" id="PIRSR601382-1"/>
    </source>
</evidence>
<dbReference type="GO" id="GO:0005509">
    <property type="term" value="F:calcium ion binding"/>
    <property type="evidence" value="ECO:0007669"/>
    <property type="project" value="InterPro"/>
</dbReference>
<keyword evidence="7 21" id="KW-0378">Hydrolase</keyword>
<dbReference type="STRING" id="53326.A0A016VM85"/>
<feature type="compositionally biased region" description="Polar residues" evidence="22">
    <location>
        <begin position="180"/>
        <end position="191"/>
    </location>
</feature>
<name>A0A016VM85_9BILA</name>
<evidence type="ECO:0000256" key="2">
    <source>
        <dbReference type="ARBA" id="ARBA00004648"/>
    </source>
</evidence>
<dbReference type="PANTHER" id="PTHR11742">
    <property type="entry name" value="MANNOSYL-OLIGOSACCHARIDE ALPHA-1,2-MANNOSIDASE-RELATED"/>
    <property type="match status" value="1"/>
</dbReference>
<dbReference type="Pfam" id="PF01532">
    <property type="entry name" value="Glyco_hydro_47"/>
    <property type="match status" value="1"/>
</dbReference>
<evidence type="ECO:0000256" key="7">
    <source>
        <dbReference type="ARBA" id="ARBA00022801"/>
    </source>
</evidence>
<evidence type="ECO:0000256" key="11">
    <source>
        <dbReference type="ARBA" id="ARBA00022989"/>
    </source>
</evidence>
<evidence type="ECO:0000256" key="21">
    <source>
        <dbReference type="RuleBase" id="RU361193"/>
    </source>
</evidence>
<protein>
    <recommendedName>
        <fullName evidence="21">alpha-1,2-Mannosidase</fullName>
        <ecNumber evidence="21">3.2.1.-</ecNumber>
    </recommendedName>
</protein>
<evidence type="ECO:0000256" key="14">
    <source>
        <dbReference type="ARBA" id="ARBA00023295"/>
    </source>
</evidence>
<comment type="caution">
    <text evidence="24">The sequence shown here is derived from an EMBL/GenBank/DDBJ whole genome shotgun (WGS) entry which is preliminary data.</text>
</comment>
<evidence type="ECO:0000256" key="20">
    <source>
        <dbReference type="PIRSR" id="PIRSR601382-3"/>
    </source>
</evidence>
<accession>A0A016VM85</accession>
<keyword evidence="12 23" id="KW-0472">Membrane</keyword>
<dbReference type="EC" id="3.2.1.-" evidence="21"/>
<dbReference type="PRINTS" id="PR00747">
    <property type="entry name" value="GLYHDRLASE47"/>
</dbReference>
<dbReference type="GO" id="GO:0034976">
    <property type="term" value="P:response to endoplasmic reticulum stress"/>
    <property type="evidence" value="ECO:0007669"/>
    <property type="project" value="UniProtKB-ARBA"/>
</dbReference>
<evidence type="ECO:0000256" key="23">
    <source>
        <dbReference type="SAM" id="Phobius"/>
    </source>
</evidence>
<sequence>MKLLSSTTATLTLLHQLALVICEGAGLQLHTILTHGFTAANYCQLSFFLAYTPYALSYVRAVTWLSRQCSGRQIPWQTAPFIGRLQGMRWNQLRRSSEGLPFFTNEPKSSGLNLYRLWRSFPRMKRTVIVIVLLTLTCIFTFYIASPFIQMADEASMDMLKTISDIDNSPPITAKRKSVQNKTSVPTFSGPTNERQRAVVEAFKHAWKGYHKFAWGHDQLKPVSGGYSDWFNTGLTIVDALDTAIIMGLKEEAEQATEWIRDSLSFEKDNYVNLFETTIRTLGGLLSAYHLTGDRMFVTKAEDLGERLMAAFTNSKSPVPLSDVNLKTRKAKPPPWSAESSLSEVTTLQLEFRDLSRVTGKTVYEEMAFKVSKHIHDIGCDDHDGLCDMYLNSNTGKFRPGTTITFGARADSYYEYLFKQWLQTGKTIDWLLSDYKTAMASMQSKLLRYSEPNKLGFVGELLSGNVYSPKTDHLVCFLAGTLALGSSHGLPEEHMKIAKDIGKGCQAMYNNPTGLGPEIIYFNMLPGQQEDVSIKPLDAHSLLRPEAIEAWFYLYRLTGDKMYQDWGWKAFEAIEKYARVKNGYSSVKSVKRIPVSYRDLMESFFLAETLKYLYLLFADDQKDLFPLDKWVFNTEAHPLPIYDH</sequence>
<feature type="binding site" evidence="19">
    <location>
        <position position="634"/>
    </location>
    <ligand>
        <name>Ca(2+)</name>
        <dbReference type="ChEBI" id="CHEBI:29108"/>
    </ligand>
</feature>
<feature type="active site" evidence="18">
    <location>
        <position position="411"/>
    </location>
</feature>
<dbReference type="GO" id="GO:0010498">
    <property type="term" value="P:proteasomal protein catabolic process"/>
    <property type="evidence" value="ECO:0007669"/>
    <property type="project" value="UniProtKB-ARBA"/>
</dbReference>
<gene>
    <name evidence="24" type="primary">Acey_s0007.g3217</name>
    <name evidence="24" type="ORF">Y032_0007g3217</name>
</gene>
<feature type="active site" description="Proton donor" evidence="18">
    <location>
        <position position="276"/>
    </location>
</feature>
<evidence type="ECO:0000256" key="15">
    <source>
        <dbReference type="ARBA" id="ARBA00047669"/>
    </source>
</evidence>
<keyword evidence="13 20" id="KW-1015">Disulfide bond</keyword>
<reference evidence="25" key="1">
    <citation type="journal article" date="2015" name="Nat. Genet.">
        <title>The genome and transcriptome of the zoonotic hookworm Ancylostoma ceylanicum identify infection-specific gene families.</title>
        <authorList>
            <person name="Schwarz E.M."/>
            <person name="Hu Y."/>
            <person name="Antoshechkin I."/>
            <person name="Miller M.M."/>
            <person name="Sternberg P.W."/>
            <person name="Aroian R.V."/>
        </authorList>
    </citation>
    <scope>NUCLEOTIDE SEQUENCE</scope>
    <source>
        <strain evidence="25">HY135</strain>
    </source>
</reference>
<dbReference type="AlphaFoldDB" id="A0A016VM85"/>
<evidence type="ECO:0000256" key="8">
    <source>
        <dbReference type="ARBA" id="ARBA00022824"/>
    </source>
</evidence>
<feature type="active site" description="Proton donor" evidence="18">
    <location>
        <position position="518"/>
    </location>
</feature>
<comment type="function">
    <text evidence="17">Involved in glycoprotein quality control targeting of misfolded glycoproteins for degradation. It primarily trims a single alpha-1,2-linked mannose residue from Man(9)GlcNAc(2) to produce Man(8)GlcNAc(2), but at high enzyme concentrations, as found in the ER quality control compartment (ERQC), it further trims the carbohydrates to Man(5-6)GlcNAc(2).</text>
</comment>
<evidence type="ECO:0000313" key="24">
    <source>
        <dbReference type="EMBL" id="EYC28421.1"/>
    </source>
</evidence>
<proteinExistence type="inferred from homology"/>